<keyword evidence="4 6" id="KW-1133">Transmembrane helix</keyword>
<feature type="transmembrane region" description="Helical" evidence="6">
    <location>
        <begin position="117"/>
        <end position="138"/>
    </location>
</feature>
<evidence type="ECO:0000256" key="5">
    <source>
        <dbReference type="ARBA" id="ARBA00023136"/>
    </source>
</evidence>
<comment type="caution">
    <text evidence="8">The sequence shown here is derived from an EMBL/GenBank/DDBJ whole genome shotgun (WGS) entry which is preliminary data.</text>
</comment>
<dbReference type="PANTHER" id="PTHR22950">
    <property type="entry name" value="AMINO ACID TRANSPORTER"/>
    <property type="match status" value="1"/>
</dbReference>
<evidence type="ECO:0000256" key="2">
    <source>
        <dbReference type="ARBA" id="ARBA00008066"/>
    </source>
</evidence>
<feature type="transmembrane region" description="Helical" evidence="6">
    <location>
        <begin position="150"/>
        <end position="166"/>
    </location>
</feature>
<dbReference type="GO" id="GO:0016020">
    <property type="term" value="C:membrane"/>
    <property type="evidence" value="ECO:0007669"/>
    <property type="project" value="UniProtKB-SubCell"/>
</dbReference>
<evidence type="ECO:0000256" key="4">
    <source>
        <dbReference type="ARBA" id="ARBA00022989"/>
    </source>
</evidence>
<keyword evidence="9" id="KW-1185">Reference proteome</keyword>
<comment type="subcellular location">
    <subcellularLocation>
        <location evidence="1">Membrane</location>
        <topology evidence="1">Multi-pass membrane protein</topology>
    </subcellularLocation>
</comment>
<dbReference type="GeneID" id="19163434"/>
<organism evidence="8 9">
    <name type="scientific">Capronia coronata CBS 617.96</name>
    <dbReference type="NCBI Taxonomy" id="1182541"/>
    <lineage>
        <taxon>Eukaryota</taxon>
        <taxon>Fungi</taxon>
        <taxon>Dikarya</taxon>
        <taxon>Ascomycota</taxon>
        <taxon>Pezizomycotina</taxon>
        <taxon>Eurotiomycetes</taxon>
        <taxon>Chaetothyriomycetidae</taxon>
        <taxon>Chaetothyriales</taxon>
        <taxon>Herpotrichiellaceae</taxon>
        <taxon>Capronia</taxon>
    </lineage>
</organism>
<sequence length="456" mass="48996">MPETAAFDEGMKLNNTDDNFEVFKKEEGMVDFRTVGWIWASVIFLKMTFATGVLTIPSAMYSLGALPGALTVVGFGILNTYAGVIQGDFRNRHPRCHSIADMANVVGGGVLREVTGVWFVLTWIICAASAIVGSATAFNALSMHSLCTQWFSFIATIIIALLASIRKFEHLGWLTWAAFVSIFTAVMIVVIGVTLRDRPAAAPPTGPYELGYHVIGSPTFVTGIIAAATILSSSAGTSAFLPVISEMRRPQDYSKALYVCMGIVTASYLTCSLVVYRWCGQWVASPSLGSAGPTLKKAAYGVGLLGLLTTGCLYVHVSAKYMFVRILRDTRHLQANTVVHWAVWLGCVIGLTIVGFLIGAAVPIFNYILSLAGSLGFAPLAIMLPAWLWLHDHAQFRKGNMWQMALYWGHWLMGLVGAFLTVGGTYGVIQGVIDAYAAGTIGGAFSCADNSGSRVT</sequence>
<dbReference type="RefSeq" id="XP_007727635.1">
    <property type="nucleotide sequence ID" value="XM_007729445.1"/>
</dbReference>
<dbReference type="GO" id="GO:0015179">
    <property type="term" value="F:L-amino acid transmembrane transporter activity"/>
    <property type="evidence" value="ECO:0007669"/>
    <property type="project" value="TreeGrafter"/>
</dbReference>
<dbReference type="STRING" id="1182541.W9XTY5"/>
<evidence type="ECO:0000256" key="6">
    <source>
        <dbReference type="SAM" id="Phobius"/>
    </source>
</evidence>
<dbReference type="Gene3D" id="1.20.1740.10">
    <property type="entry name" value="Amino acid/polyamine transporter I"/>
    <property type="match status" value="1"/>
</dbReference>
<dbReference type="InterPro" id="IPR013057">
    <property type="entry name" value="AA_transpt_TM"/>
</dbReference>
<dbReference type="Pfam" id="PF01490">
    <property type="entry name" value="Aa_trans"/>
    <property type="match status" value="1"/>
</dbReference>
<feature type="transmembrane region" description="Helical" evidence="6">
    <location>
        <begin position="364"/>
        <end position="390"/>
    </location>
</feature>
<reference evidence="8 9" key="1">
    <citation type="submission" date="2013-03" db="EMBL/GenBank/DDBJ databases">
        <title>The Genome Sequence of Capronia coronata CBS 617.96.</title>
        <authorList>
            <consortium name="The Broad Institute Genomics Platform"/>
            <person name="Cuomo C."/>
            <person name="de Hoog S."/>
            <person name="Gorbushina A."/>
            <person name="Walker B."/>
            <person name="Young S.K."/>
            <person name="Zeng Q."/>
            <person name="Gargeya S."/>
            <person name="Fitzgerald M."/>
            <person name="Haas B."/>
            <person name="Abouelleil A."/>
            <person name="Allen A.W."/>
            <person name="Alvarado L."/>
            <person name="Arachchi H.M."/>
            <person name="Berlin A.M."/>
            <person name="Chapman S.B."/>
            <person name="Gainer-Dewar J."/>
            <person name="Goldberg J."/>
            <person name="Griggs A."/>
            <person name="Gujja S."/>
            <person name="Hansen M."/>
            <person name="Howarth C."/>
            <person name="Imamovic A."/>
            <person name="Ireland A."/>
            <person name="Larimer J."/>
            <person name="McCowan C."/>
            <person name="Murphy C."/>
            <person name="Pearson M."/>
            <person name="Poon T.W."/>
            <person name="Priest M."/>
            <person name="Roberts A."/>
            <person name="Saif S."/>
            <person name="Shea T."/>
            <person name="Sisk P."/>
            <person name="Sykes S."/>
            <person name="Wortman J."/>
            <person name="Nusbaum C."/>
            <person name="Birren B."/>
        </authorList>
    </citation>
    <scope>NUCLEOTIDE SEQUENCE [LARGE SCALE GENOMIC DNA]</scope>
    <source>
        <strain evidence="8 9">CBS 617.96</strain>
    </source>
</reference>
<feature type="transmembrane region" description="Helical" evidence="6">
    <location>
        <begin position="298"/>
        <end position="317"/>
    </location>
</feature>
<dbReference type="HOGENOM" id="CLU_027816_3_1_1"/>
<dbReference type="Proteomes" id="UP000019484">
    <property type="component" value="Unassembled WGS sequence"/>
</dbReference>
<gene>
    <name evidence="8" type="ORF">A1O1_08586</name>
</gene>
<dbReference type="EMBL" id="AMWN01000008">
    <property type="protein sequence ID" value="EXJ80441.1"/>
    <property type="molecule type" value="Genomic_DNA"/>
</dbReference>
<feature type="transmembrane region" description="Helical" evidence="6">
    <location>
        <begin position="34"/>
        <end position="54"/>
    </location>
</feature>
<dbReference type="FunFam" id="1.20.1740.10:FF:000039">
    <property type="entry name" value="Neutral amino acid transporter (Eurofung)"/>
    <property type="match status" value="1"/>
</dbReference>
<evidence type="ECO:0000256" key="3">
    <source>
        <dbReference type="ARBA" id="ARBA00022692"/>
    </source>
</evidence>
<protein>
    <recommendedName>
        <fullName evidence="7">Amino acid transporter transmembrane domain-containing protein</fullName>
    </recommendedName>
</protein>
<keyword evidence="3 6" id="KW-0812">Transmembrane</keyword>
<evidence type="ECO:0000313" key="8">
    <source>
        <dbReference type="EMBL" id="EXJ80441.1"/>
    </source>
</evidence>
<feature type="transmembrane region" description="Helical" evidence="6">
    <location>
        <begin position="60"/>
        <end position="85"/>
    </location>
</feature>
<evidence type="ECO:0000259" key="7">
    <source>
        <dbReference type="Pfam" id="PF01490"/>
    </source>
</evidence>
<feature type="transmembrane region" description="Helical" evidence="6">
    <location>
        <begin position="256"/>
        <end position="278"/>
    </location>
</feature>
<feature type="transmembrane region" description="Helical" evidence="6">
    <location>
        <begin position="338"/>
        <end position="358"/>
    </location>
</feature>
<accession>W9XTY5</accession>
<dbReference type="PANTHER" id="PTHR22950:SF697">
    <property type="entry name" value="AMINO ACID TRANSPORTER (EUROFUNG)"/>
    <property type="match status" value="1"/>
</dbReference>
<evidence type="ECO:0000256" key="1">
    <source>
        <dbReference type="ARBA" id="ARBA00004141"/>
    </source>
</evidence>
<evidence type="ECO:0000313" key="9">
    <source>
        <dbReference type="Proteomes" id="UP000019484"/>
    </source>
</evidence>
<feature type="transmembrane region" description="Helical" evidence="6">
    <location>
        <begin position="411"/>
        <end position="429"/>
    </location>
</feature>
<feature type="transmembrane region" description="Helical" evidence="6">
    <location>
        <begin position="215"/>
        <end position="244"/>
    </location>
</feature>
<dbReference type="eggNOG" id="ENOG502RX9H">
    <property type="taxonomic scope" value="Eukaryota"/>
</dbReference>
<dbReference type="AlphaFoldDB" id="W9XTY5"/>
<comment type="similarity">
    <text evidence="2">Belongs to the amino acid/polyamine transporter 2 family.</text>
</comment>
<feature type="transmembrane region" description="Helical" evidence="6">
    <location>
        <begin position="173"/>
        <end position="195"/>
    </location>
</feature>
<name>W9XTY5_9EURO</name>
<proteinExistence type="inferred from homology"/>
<dbReference type="OrthoDB" id="40134at2759"/>
<keyword evidence="5 6" id="KW-0472">Membrane</keyword>
<feature type="domain" description="Amino acid transporter transmembrane" evidence="7">
    <location>
        <begin position="34"/>
        <end position="426"/>
    </location>
</feature>